<feature type="chain" id="PRO_5042086559" description="UDP-glucose:glycoprotein glucosyltransferase" evidence="1">
    <location>
        <begin position="25"/>
        <end position="623"/>
    </location>
</feature>
<dbReference type="GO" id="GO:0051082">
    <property type="term" value="F:unfolded protein binding"/>
    <property type="evidence" value="ECO:0007669"/>
    <property type="project" value="TreeGrafter"/>
</dbReference>
<gene>
    <name evidence="5" type="ORF">Dsin_022572</name>
</gene>
<dbReference type="PANTHER" id="PTHR11226">
    <property type="entry name" value="UDP-GLUCOSE GLYCOPROTEIN:GLUCOSYLTRANSFERASE"/>
    <property type="match status" value="1"/>
</dbReference>
<dbReference type="AlphaFoldDB" id="A0AAE0A2M6"/>
<organism evidence="5 6">
    <name type="scientific">Dipteronia sinensis</name>
    <dbReference type="NCBI Taxonomy" id="43782"/>
    <lineage>
        <taxon>Eukaryota</taxon>
        <taxon>Viridiplantae</taxon>
        <taxon>Streptophyta</taxon>
        <taxon>Embryophyta</taxon>
        <taxon>Tracheophyta</taxon>
        <taxon>Spermatophyta</taxon>
        <taxon>Magnoliopsida</taxon>
        <taxon>eudicotyledons</taxon>
        <taxon>Gunneridae</taxon>
        <taxon>Pentapetalae</taxon>
        <taxon>rosids</taxon>
        <taxon>malvids</taxon>
        <taxon>Sapindales</taxon>
        <taxon>Sapindaceae</taxon>
        <taxon>Hippocastanoideae</taxon>
        <taxon>Acereae</taxon>
        <taxon>Dipteronia</taxon>
    </lineage>
</organism>
<accession>A0AAE0A2M6</accession>
<dbReference type="Pfam" id="PF18402">
    <property type="entry name" value="Thioredoxin_14"/>
    <property type="match status" value="1"/>
</dbReference>
<dbReference type="PROSITE" id="PS51257">
    <property type="entry name" value="PROKAR_LIPOPROTEIN"/>
    <property type="match status" value="1"/>
</dbReference>
<dbReference type="InterPro" id="IPR040693">
    <property type="entry name" value="UGGT_TRXL_1"/>
</dbReference>
<evidence type="ECO:0000259" key="4">
    <source>
        <dbReference type="Pfam" id="PF18402"/>
    </source>
</evidence>
<dbReference type="Pfam" id="PF18401">
    <property type="entry name" value="Thioredoxin_13"/>
    <property type="match status" value="1"/>
</dbReference>
<dbReference type="EMBL" id="JANJYJ010000007">
    <property type="protein sequence ID" value="KAK3199157.1"/>
    <property type="molecule type" value="Genomic_DNA"/>
</dbReference>
<feature type="domain" description="UGGT thioredoxin-like" evidence="3">
    <location>
        <begin position="360"/>
        <end position="476"/>
    </location>
</feature>
<dbReference type="GO" id="GO:0005783">
    <property type="term" value="C:endoplasmic reticulum"/>
    <property type="evidence" value="ECO:0007669"/>
    <property type="project" value="TreeGrafter"/>
</dbReference>
<evidence type="ECO:0000256" key="1">
    <source>
        <dbReference type="SAM" id="SignalP"/>
    </source>
</evidence>
<comment type="caution">
    <text evidence="5">The sequence shown here is derived from an EMBL/GenBank/DDBJ whole genome shotgun (WGS) entry which is preliminary data.</text>
</comment>
<proteinExistence type="predicted"/>
<reference evidence="5" key="1">
    <citation type="journal article" date="2023" name="Plant J.">
        <title>Genome sequences and population genomics provide insights into the demographic history, inbreeding, and mutation load of two 'living fossil' tree species of Dipteronia.</title>
        <authorList>
            <person name="Feng Y."/>
            <person name="Comes H.P."/>
            <person name="Chen J."/>
            <person name="Zhu S."/>
            <person name="Lu R."/>
            <person name="Zhang X."/>
            <person name="Li P."/>
            <person name="Qiu J."/>
            <person name="Olsen K.M."/>
            <person name="Qiu Y."/>
        </authorList>
    </citation>
    <scope>NUCLEOTIDE SEQUENCE</scope>
    <source>
        <strain evidence="5">NBL</strain>
    </source>
</reference>
<evidence type="ECO:0000313" key="5">
    <source>
        <dbReference type="EMBL" id="KAK3199157.1"/>
    </source>
</evidence>
<sequence length="623" mass="69916">MESRFRSGFCVLVLFSCVCIGGLGSVTGENRKPKNVQVAIRAKWSGTPLLLEAGELLSEEREDLFWEFIEVWHHVEKDDLDSYTAKGCTTIILKHVSSLLSEQLASLLQFSLTLRSASPRLVLYRQLAKESLSSFPLVDDSNSNLEVKETLEINENLETEKSDPLLVGVNPKVPAGKCCWVDTGGALFFDVAELLLWLRCPTERAEDSFLQPELFDFDHIHFDSNIASPVAILYGALGTDCFKEFHVNLVQAAKEGKVKYVVRPVLPSGCEEKVGLCGAVGATDSLNLGGYGVELALKNMEYKAMDDSMIKKGVTLEDPRTEDLSQEVRGFIFSKILERKPELTSEIMAFRDYLLSSTISETLDVWELKDLGHQTAQRIIHASDPLQSMQEINQNFPTVVSSLSRMKLNDSIKDEIIANQRMIPPGKSLMALNGALINIEDIDLYLLLDMIHQELSLADQFSKLKIPDNVIRKLLSTVPPPESNMVRIDFRSTHVHYLNNLEEDAMYKRWRSNLNEILMPVFPGQLRYIRKNLFHAVYVLDPATSCGLEVIEMITSLYENSFPMRFGVILYSTNFIKKIEISGGDLPASATKDDSKVEEDISSLVFASYSFSPALLVLNLHLE</sequence>
<dbReference type="Pfam" id="PF18400">
    <property type="entry name" value="Thioredoxin_12"/>
    <property type="match status" value="1"/>
</dbReference>
<feature type="domain" description="UGGT thioredoxin-like" evidence="4">
    <location>
        <begin position="488"/>
        <end position="616"/>
    </location>
</feature>
<evidence type="ECO:0000313" key="6">
    <source>
        <dbReference type="Proteomes" id="UP001281410"/>
    </source>
</evidence>
<dbReference type="PANTHER" id="PTHR11226:SF0">
    <property type="entry name" value="UDP-GLUCOSE:GLYCOPROTEIN GLUCOSYLTRANSFERASE"/>
    <property type="match status" value="1"/>
</dbReference>
<dbReference type="Proteomes" id="UP001281410">
    <property type="component" value="Unassembled WGS sequence"/>
</dbReference>
<evidence type="ECO:0000259" key="2">
    <source>
        <dbReference type="Pfam" id="PF18400"/>
    </source>
</evidence>
<dbReference type="InterPro" id="IPR040694">
    <property type="entry name" value="UGGT_TRXL_2"/>
</dbReference>
<name>A0AAE0A2M6_9ROSI</name>
<dbReference type="GO" id="GO:0003980">
    <property type="term" value="F:UDP-glucose:glycoprotein glucosyltransferase activity"/>
    <property type="evidence" value="ECO:0007669"/>
    <property type="project" value="InterPro"/>
</dbReference>
<evidence type="ECO:0008006" key="7">
    <source>
        <dbReference type="Google" id="ProtNLM"/>
    </source>
</evidence>
<dbReference type="InterPro" id="IPR040692">
    <property type="entry name" value="UGGT_TRXL_3"/>
</dbReference>
<dbReference type="GO" id="GO:0036503">
    <property type="term" value="P:ERAD pathway"/>
    <property type="evidence" value="ECO:0007669"/>
    <property type="project" value="TreeGrafter"/>
</dbReference>
<keyword evidence="1" id="KW-0732">Signal</keyword>
<feature type="signal peptide" evidence="1">
    <location>
        <begin position="1"/>
        <end position="24"/>
    </location>
</feature>
<dbReference type="GO" id="GO:0018279">
    <property type="term" value="P:protein N-linked glycosylation via asparagine"/>
    <property type="evidence" value="ECO:0007669"/>
    <property type="project" value="TreeGrafter"/>
</dbReference>
<feature type="domain" description="UGGT thioredoxin-like" evidence="2">
    <location>
        <begin position="47"/>
        <end position="273"/>
    </location>
</feature>
<dbReference type="InterPro" id="IPR009448">
    <property type="entry name" value="UDP-g_GGtrans"/>
</dbReference>
<protein>
    <recommendedName>
        <fullName evidence="7">UDP-glucose:glycoprotein glucosyltransferase</fullName>
    </recommendedName>
</protein>
<evidence type="ECO:0000259" key="3">
    <source>
        <dbReference type="Pfam" id="PF18401"/>
    </source>
</evidence>
<keyword evidence="6" id="KW-1185">Reference proteome</keyword>